<sequence>MVSLKSNDQTKKLGAITTFLNIPVTVSPHNSLNNSKGVIRSSDIRCCSEEEMVEELSGVTLARRIKMRRVEDRIQTDTVFLIFDSTMPPSRIRAGYLTLDFELYVPPPFALL</sequence>
<keyword evidence="1" id="KW-0695">RNA-directed DNA polymerase</keyword>
<gene>
    <name evidence="1" type="ORF">PoB_000114100</name>
</gene>
<proteinExistence type="predicted"/>
<organism evidence="1 2">
    <name type="scientific">Plakobranchus ocellatus</name>
    <dbReference type="NCBI Taxonomy" id="259542"/>
    <lineage>
        <taxon>Eukaryota</taxon>
        <taxon>Metazoa</taxon>
        <taxon>Spiralia</taxon>
        <taxon>Lophotrochozoa</taxon>
        <taxon>Mollusca</taxon>
        <taxon>Gastropoda</taxon>
        <taxon>Heterobranchia</taxon>
        <taxon>Euthyneura</taxon>
        <taxon>Panpulmonata</taxon>
        <taxon>Sacoglossa</taxon>
        <taxon>Placobranchoidea</taxon>
        <taxon>Plakobranchidae</taxon>
        <taxon>Plakobranchus</taxon>
    </lineage>
</organism>
<keyword evidence="2" id="KW-1185">Reference proteome</keyword>
<accession>A0AAV3XX35</accession>
<keyword evidence="1" id="KW-0808">Transferase</keyword>
<dbReference type="AlphaFoldDB" id="A0AAV3XX35"/>
<protein>
    <submittedName>
        <fullName evidence="1">RNA-directed DNA polymerase from mobile element jockey</fullName>
    </submittedName>
</protein>
<evidence type="ECO:0000313" key="1">
    <source>
        <dbReference type="EMBL" id="GFN74635.1"/>
    </source>
</evidence>
<reference evidence="1 2" key="1">
    <citation type="journal article" date="2021" name="Elife">
        <title>Chloroplast acquisition without the gene transfer in kleptoplastic sea slugs, Plakobranchus ocellatus.</title>
        <authorList>
            <person name="Maeda T."/>
            <person name="Takahashi S."/>
            <person name="Yoshida T."/>
            <person name="Shimamura S."/>
            <person name="Takaki Y."/>
            <person name="Nagai Y."/>
            <person name="Toyoda A."/>
            <person name="Suzuki Y."/>
            <person name="Arimoto A."/>
            <person name="Ishii H."/>
            <person name="Satoh N."/>
            <person name="Nishiyama T."/>
            <person name="Hasebe M."/>
            <person name="Maruyama T."/>
            <person name="Minagawa J."/>
            <person name="Obokata J."/>
            <person name="Shigenobu S."/>
        </authorList>
    </citation>
    <scope>NUCLEOTIDE SEQUENCE [LARGE SCALE GENOMIC DNA]</scope>
</reference>
<name>A0AAV3XX35_9GAST</name>
<dbReference type="EMBL" id="BLXT01000154">
    <property type="protein sequence ID" value="GFN74635.1"/>
    <property type="molecule type" value="Genomic_DNA"/>
</dbReference>
<dbReference type="Proteomes" id="UP000735302">
    <property type="component" value="Unassembled WGS sequence"/>
</dbReference>
<dbReference type="GO" id="GO:0003964">
    <property type="term" value="F:RNA-directed DNA polymerase activity"/>
    <property type="evidence" value="ECO:0007669"/>
    <property type="project" value="UniProtKB-KW"/>
</dbReference>
<keyword evidence="1" id="KW-0548">Nucleotidyltransferase</keyword>
<comment type="caution">
    <text evidence="1">The sequence shown here is derived from an EMBL/GenBank/DDBJ whole genome shotgun (WGS) entry which is preliminary data.</text>
</comment>
<evidence type="ECO:0000313" key="2">
    <source>
        <dbReference type="Proteomes" id="UP000735302"/>
    </source>
</evidence>